<organism evidence="1">
    <name type="scientific">Anguilla anguilla</name>
    <name type="common">European freshwater eel</name>
    <name type="synonym">Muraena anguilla</name>
    <dbReference type="NCBI Taxonomy" id="7936"/>
    <lineage>
        <taxon>Eukaryota</taxon>
        <taxon>Metazoa</taxon>
        <taxon>Chordata</taxon>
        <taxon>Craniata</taxon>
        <taxon>Vertebrata</taxon>
        <taxon>Euteleostomi</taxon>
        <taxon>Actinopterygii</taxon>
        <taxon>Neopterygii</taxon>
        <taxon>Teleostei</taxon>
        <taxon>Anguilliformes</taxon>
        <taxon>Anguillidae</taxon>
        <taxon>Anguilla</taxon>
    </lineage>
</organism>
<name>A0A0E9SAB1_ANGAN</name>
<evidence type="ECO:0000313" key="1">
    <source>
        <dbReference type="EMBL" id="JAH38221.1"/>
    </source>
</evidence>
<dbReference type="EMBL" id="GBXM01070356">
    <property type="protein sequence ID" value="JAH38221.1"/>
    <property type="molecule type" value="Transcribed_RNA"/>
</dbReference>
<accession>A0A0E9SAB1</accession>
<proteinExistence type="predicted"/>
<reference evidence="1" key="1">
    <citation type="submission" date="2014-11" db="EMBL/GenBank/DDBJ databases">
        <authorList>
            <person name="Amaro Gonzalez C."/>
        </authorList>
    </citation>
    <scope>NUCLEOTIDE SEQUENCE</scope>
</reference>
<dbReference type="AlphaFoldDB" id="A0A0E9SAB1"/>
<protein>
    <submittedName>
        <fullName evidence="1">Uncharacterized protein</fullName>
    </submittedName>
</protein>
<reference evidence="1" key="2">
    <citation type="journal article" date="2015" name="Fish Shellfish Immunol.">
        <title>Early steps in the European eel (Anguilla anguilla)-Vibrio vulnificus interaction in the gills: Role of the RtxA13 toxin.</title>
        <authorList>
            <person name="Callol A."/>
            <person name="Pajuelo D."/>
            <person name="Ebbesson L."/>
            <person name="Teles M."/>
            <person name="MacKenzie S."/>
            <person name="Amaro C."/>
        </authorList>
    </citation>
    <scope>NUCLEOTIDE SEQUENCE</scope>
</reference>
<sequence>MYCILLEYNTFQSKLCGRPL</sequence>